<organism evidence="20">
    <name type="scientific">Callosobruchus chinensis</name>
    <name type="common">Pulse beetle</name>
    <name type="synonym">Pachymerus chinensis</name>
    <dbReference type="NCBI Taxonomy" id="146774"/>
    <lineage>
        <taxon>Eukaryota</taxon>
        <taxon>Metazoa</taxon>
        <taxon>Ecdysozoa</taxon>
        <taxon>Arthropoda</taxon>
        <taxon>Hexapoda</taxon>
        <taxon>Insecta</taxon>
        <taxon>Pterygota</taxon>
        <taxon>Neoptera</taxon>
        <taxon>Endopterygota</taxon>
        <taxon>Coleoptera</taxon>
        <taxon>Polyphaga</taxon>
        <taxon>Cucujiformia</taxon>
        <taxon>Chrysomeloidea</taxon>
        <taxon>Chrysomelidae</taxon>
        <taxon>Bruchinae</taxon>
        <taxon>Bruchini</taxon>
        <taxon>Callosobruchus</taxon>
    </lineage>
</organism>
<protein>
    <recommendedName>
        <fullName evidence="5 18">NADH-ubiquinone oxidoreductase chain 2</fullName>
        <ecNumber evidence="4 18">7.1.1.2</ecNumber>
    </recommendedName>
</protein>
<dbReference type="InterPro" id="IPR003917">
    <property type="entry name" value="NADH_UbQ_OxRdtase_chain2"/>
</dbReference>
<dbReference type="EC" id="7.1.1.2" evidence="4 18"/>
<evidence type="ECO:0000256" key="9">
    <source>
        <dbReference type="ARBA" id="ARBA00022792"/>
    </source>
</evidence>
<comment type="function">
    <text evidence="18">Core subunit of the mitochondrial membrane respiratory chain NADH dehydrogenase (Complex I) which catalyzes electron transfer from NADH through the respiratory chain, using ubiquinone as an electron acceptor. Essential for the catalytic activity and assembly of complex I.</text>
</comment>
<reference evidence="20" key="1">
    <citation type="journal article" date="2017" name="Genome Biol. Evol.">
        <title>The Evolution of Dark Matter in the Mitogenome of Seed Beetles.</title>
        <authorList>
            <person name="Sayadi A."/>
            <person name="Immonen E."/>
            <person name="Tellgren-Roth C."/>
            <person name="Arnqvist G."/>
        </authorList>
    </citation>
    <scope>NUCLEOTIDE SEQUENCE</scope>
</reference>
<evidence type="ECO:0000256" key="4">
    <source>
        <dbReference type="ARBA" id="ARBA00012944"/>
    </source>
</evidence>
<keyword evidence="11 18" id="KW-0249">Electron transport</keyword>
<evidence type="ECO:0000256" key="14">
    <source>
        <dbReference type="ARBA" id="ARBA00023075"/>
    </source>
</evidence>
<keyword evidence="16 18" id="KW-0472">Membrane</keyword>
<evidence type="ECO:0000256" key="12">
    <source>
        <dbReference type="ARBA" id="ARBA00022989"/>
    </source>
</evidence>
<feature type="transmembrane region" description="Helical" evidence="18">
    <location>
        <begin position="12"/>
        <end position="45"/>
    </location>
</feature>
<keyword evidence="9 18" id="KW-0999">Mitochondrion inner membrane</keyword>
<evidence type="ECO:0000256" key="11">
    <source>
        <dbReference type="ARBA" id="ARBA00022982"/>
    </source>
</evidence>
<evidence type="ECO:0000256" key="2">
    <source>
        <dbReference type="ARBA" id="ARBA00004448"/>
    </source>
</evidence>
<comment type="function">
    <text evidence="1">Core subunit of the mitochondrial membrane respiratory chain NADH dehydrogenase (Complex I) that is believed to belong to the minimal assembly required for catalysis. Complex I functions in the transfer of electrons from NADH to the respiratory chain. The immediate electron acceptor for the enzyme is believed to be ubiquinone.</text>
</comment>
<dbReference type="AlphaFoldDB" id="A0A343KPT8"/>
<keyword evidence="10 18" id="KW-1278">Translocase</keyword>
<keyword evidence="13 18" id="KW-0520">NAD</keyword>
<accession>A0A343KPT8</accession>
<evidence type="ECO:0000256" key="1">
    <source>
        <dbReference type="ARBA" id="ARBA00003257"/>
    </source>
</evidence>
<keyword evidence="15 18" id="KW-0496">Mitochondrion</keyword>
<feature type="domain" description="NADH:quinone oxidoreductase/Mrp antiporter transmembrane" evidence="19">
    <location>
        <begin position="23"/>
        <end position="288"/>
    </location>
</feature>
<keyword evidence="12 18" id="KW-1133">Transmembrane helix</keyword>
<gene>
    <name evidence="20" type="primary">nad2</name>
</gene>
<evidence type="ECO:0000313" key="20">
    <source>
        <dbReference type="EMBL" id="ATL15410.1"/>
    </source>
</evidence>
<comment type="subcellular location">
    <subcellularLocation>
        <location evidence="2 18">Mitochondrion inner membrane</location>
        <topology evidence="2 18">Multi-pass membrane protein</topology>
    </subcellularLocation>
</comment>
<feature type="transmembrane region" description="Helical" evidence="18">
    <location>
        <begin position="57"/>
        <end position="76"/>
    </location>
</feature>
<evidence type="ECO:0000256" key="6">
    <source>
        <dbReference type="ARBA" id="ARBA00022448"/>
    </source>
</evidence>
<sequence length="340" mass="39803">MMKFHKLMFLNILFLSTLIVISSYAWFSMWIGLEINLLAILPLMVNPKNIYPSEAAMKYFITQTLASLILLFAILMSNSLNMSEFAIPHNSLNFLDLLINSSLFLKTGAAPFHAWFPEVMEGLNWSNCLLMMTWQKIAPMMILIHNLSMFFYLTWIILISSILSGIMGLNQTSLRKILAYSSINHIAWMLSSMLNFKMIWLLYFTIYTILTMNLVIIFYYFNIFYSNQFYLIFNSNKLLIFFFSLNFLSLGGLPPFLGFLPKWLTILNLVMNQFYSLTLILIISTLITLYFYIRLNFSSLLINKIELIVKFKLINNFWFFSMNFISLAGLLVYSFIPNFF</sequence>
<evidence type="ECO:0000256" key="7">
    <source>
        <dbReference type="ARBA" id="ARBA00022660"/>
    </source>
</evidence>
<evidence type="ECO:0000259" key="19">
    <source>
        <dbReference type="Pfam" id="PF00361"/>
    </source>
</evidence>
<feature type="transmembrane region" description="Helical" evidence="18">
    <location>
        <begin position="149"/>
        <end position="170"/>
    </location>
</feature>
<evidence type="ECO:0000256" key="15">
    <source>
        <dbReference type="ARBA" id="ARBA00023128"/>
    </source>
</evidence>
<keyword evidence="14 18" id="KW-0830">Ubiquinone</keyword>
<dbReference type="Pfam" id="PF00361">
    <property type="entry name" value="Proton_antipo_M"/>
    <property type="match status" value="1"/>
</dbReference>
<evidence type="ECO:0000256" key="18">
    <source>
        <dbReference type="RuleBase" id="RU003403"/>
    </source>
</evidence>
<keyword evidence="6" id="KW-0813">Transport</keyword>
<feature type="transmembrane region" description="Helical" evidence="18">
    <location>
        <begin position="313"/>
        <end position="336"/>
    </location>
</feature>
<dbReference type="PRINTS" id="PR01436">
    <property type="entry name" value="NADHDHGNASE2"/>
</dbReference>
<dbReference type="GO" id="GO:0008137">
    <property type="term" value="F:NADH dehydrogenase (ubiquinone) activity"/>
    <property type="evidence" value="ECO:0007669"/>
    <property type="project" value="UniProtKB-EC"/>
</dbReference>
<evidence type="ECO:0000256" key="16">
    <source>
        <dbReference type="ARBA" id="ARBA00023136"/>
    </source>
</evidence>
<dbReference type="EMBL" id="KY856744">
    <property type="protein sequence ID" value="ATL15410.1"/>
    <property type="molecule type" value="Genomic_DNA"/>
</dbReference>
<evidence type="ECO:0000256" key="10">
    <source>
        <dbReference type="ARBA" id="ARBA00022967"/>
    </source>
</evidence>
<dbReference type="InterPro" id="IPR050175">
    <property type="entry name" value="Complex_I_Subunit_2"/>
</dbReference>
<keyword evidence="7 18" id="KW-0679">Respiratory chain</keyword>
<evidence type="ECO:0000256" key="13">
    <source>
        <dbReference type="ARBA" id="ARBA00023027"/>
    </source>
</evidence>
<feature type="transmembrane region" description="Helical" evidence="18">
    <location>
        <begin position="273"/>
        <end position="293"/>
    </location>
</feature>
<dbReference type="GO" id="GO:0005743">
    <property type="term" value="C:mitochondrial inner membrane"/>
    <property type="evidence" value="ECO:0007669"/>
    <property type="project" value="UniProtKB-SubCell"/>
</dbReference>
<dbReference type="PANTHER" id="PTHR46552:SF1">
    <property type="entry name" value="NADH-UBIQUINONE OXIDOREDUCTASE CHAIN 2"/>
    <property type="match status" value="1"/>
</dbReference>
<evidence type="ECO:0000256" key="3">
    <source>
        <dbReference type="ARBA" id="ARBA00007012"/>
    </source>
</evidence>
<feature type="transmembrane region" description="Helical" evidence="18">
    <location>
        <begin position="238"/>
        <end position="261"/>
    </location>
</feature>
<evidence type="ECO:0000256" key="8">
    <source>
        <dbReference type="ARBA" id="ARBA00022692"/>
    </source>
</evidence>
<dbReference type="PANTHER" id="PTHR46552">
    <property type="entry name" value="NADH-UBIQUINONE OXIDOREDUCTASE CHAIN 2"/>
    <property type="match status" value="1"/>
</dbReference>
<geneLocation type="mitochondrion" evidence="20"/>
<proteinExistence type="inferred from homology"/>
<comment type="catalytic activity">
    <reaction evidence="17 18">
        <text>a ubiquinone + NADH + 5 H(+)(in) = a ubiquinol + NAD(+) + 4 H(+)(out)</text>
        <dbReference type="Rhea" id="RHEA:29091"/>
        <dbReference type="Rhea" id="RHEA-COMP:9565"/>
        <dbReference type="Rhea" id="RHEA-COMP:9566"/>
        <dbReference type="ChEBI" id="CHEBI:15378"/>
        <dbReference type="ChEBI" id="CHEBI:16389"/>
        <dbReference type="ChEBI" id="CHEBI:17976"/>
        <dbReference type="ChEBI" id="CHEBI:57540"/>
        <dbReference type="ChEBI" id="CHEBI:57945"/>
        <dbReference type="EC" id="7.1.1.2"/>
    </reaction>
</comment>
<dbReference type="InterPro" id="IPR001750">
    <property type="entry name" value="ND/Mrp_TM"/>
</dbReference>
<name>A0A343KPT8_CALCS</name>
<evidence type="ECO:0000256" key="17">
    <source>
        <dbReference type="ARBA" id="ARBA00049551"/>
    </source>
</evidence>
<comment type="similarity">
    <text evidence="3 18">Belongs to the complex I subunit 2 family.</text>
</comment>
<dbReference type="GO" id="GO:0006120">
    <property type="term" value="P:mitochondrial electron transport, NADH to ubiquinone"/>
    <property type="evidence" value="ECO:0007669"/>
    <property type="project" value="InterPro"/>
</dbReference>
<evidence type="ECO:0000256" key="5">
    <source>
        <dbReference type="ARBA" id="ARBA00021008"/>
    </source>
</evidence>
<feature type="transmembrane region" description="Helical" evidence="18">
    <location>
        <begin position="200"/>
        <end position="226"/>
    </location>
</feature>
<keyword evidence="8 18" id="KW-0812">Transmembrane</keyword>